<comment type="subcellular location">
    <subcellularLocation>
        <location evidence="1">Membrane</location>
        <topology evidence="1">Multi-pass membrane protein</topology>
    </subcellularLocation>
</comment>
<dbReference type="GO" id="GO:0022857">
    <property type="term" value="F:transmembrane transporter activity"/>
    <property type="evidence" value="ECO:0007669"/>
    <property type="project" value="InterPro"/>
</dbReference>
<dbReference type="InterPro" id="IPR020846">
    <property type="entry name" value="MFS_dom"/>
</dbReference>
<dbReference type="AlphaFoldDB" id="A0A193LDG3"/>
<evidence type="ECO:0000256" key="1">
    <source>
        <dbReference type="ARBA" id="ARBA00004141"/>
    </source>
</evidence>
<dbReference type="InterPro" id="IPR011701">
    <property type="entry name" value="MFS"/>
</dbReference>
<proteinExistence type="predicted"/>
<evidence type="ECO:0000256" key="2">
    <source>
        <dbReference type="ARBA" id="ARBA00022448"/>
    </source>
</evidence>
<evidence type="ECO:0000256" key="6">
    <source>
        <dbReference type="SAM" id="Phobius"/>
    </source>
</evidence>
<name>A0A193LDG3_9GAMM</name>
<dbReference type="KEGG" id="woc:BA177_04480"/>
<feature type="transmembrane region" description="Helical" evidence="6">
    <location>
        <begin position="213"/>
        <end position="232"/>
    </location>
</feature>
<dbReference type="InterPro" id="IPR036259">
    <property type="entry name" value="MFS_trans_sf"/>
</dbReference>
<dbReference type="PROSITE" id="PS50850">
    <property type="entry name" value="MFS"/>
    <property type="match status" value="1"/>
</dbReference>
<dbReference type="PANTHER" id="PTHR23505">
    <property type="entry name" value="SPINSTER"/>
    <property type="match status" value="1"/>
</dbReference>
<evidence type="ECO:0000259" key="7">
    <source>
        <dbReference type="PROSITE" id="PS50850"/>
    </source>
</evidence>
<feature type="transmembrane region" description="Helical" evidence="6">
    <location>
        <begin position="244"/>
        <end position="269"/>
    </location>
</feature>
<dbReference type="Proteomes" id="UP000092695">
    <property type="component" value="Chromosome"/>
</dbReference>
<feature type="transmembrane region" description="Helical" evidence="6">
    <location>
        <begin position="281"/>
        <end position="301"/>
    </location>
</feature>
<evidence type="ECO:0000313" key="8">
    <source>
        <dbReference type="EMBL" id="ANO50570.1"/>
    </source>
</evidence>
<dbReference type="Gene3D" id="1.20.1250.20">
    <property type="entry name" value="MFS general substrate transporter like domains"/>
    <property type="match status" value="1"/>
</dbReference>
<keyword evidence="3 6" id="KW-0812">Transmembrane</keyword>
<evidence type="ECO:0000313" key="9">
    <source>
        <dbReference type="Proteomes" id="UP000092695"/>
    </source>
</evidence>
<keyword evidence="4 6" id="KW-1133">Transmembrane helix</keyword>
<feature type="transmembrane region" description="Helical" evidence="6">
    <location>
        <begin position="342"/>
        <end position="365"/>
    </location>
</feature>
<sequence>MLSLLVSVYVINIIDRHIINILLEPIKHDLSLTDTQAGFVAGLAFALFYTVMGLPIATLADRFSRTQLVTACSAIWSVMTALTGAASSYLTIAIARMGVGIGEAGLTPSANSLIGDLFKPTDRGKAIGIYHVAVPVGTMLAGLAGGYLETIVGWRMTFVILGIVGLVMTVIFRLAFREPERGLVDDPASRPEQNRYTLIETIKYLYSKKSCRYFFPAFALIGFVASSVNTWTPAYFMRTFDMSLMQMATTIGLVGGIGGGIGMIAGGVLADRLSSRNVSAYLTIPAIAMLVTFPPTLGMYIAPWPGLSAALFLAPVITVSVVTVPVLALLQRLAKNNMRAVAVALFLLVIHLIGMGFGPVVVGLISDLLNPAFGDDSLRYGLLSIVPLNLLAFWWFWRGSRHIASDLDLPQ</sequence>
<dbReference type="SUPFAM" id="SSF103473">
    <property type="entry name" value="MFS general substrate transporter"/>
    <property type="match status" value="1"/>
</dbReference>
<dbReference type="Pfam" id="PF07690">
    <property type="entry name" value="MFS_1"/>
    <property type="match status" value="1"/>
</dbReference>
<feature type="domain" description="Major facilitator superfamily (MFS) profile" evidence="7">
    <location>
        <begin position="1"/>
        <end position="401"/>
    </location>
</feature>
<accession>A0A193LDG3</accession>
<keyword evidence="2" id="KW-0813">Transport</keyword>
<feature type="transmembrane region" description="Helical" evidence="6">
    <location>
        <begin position="307"/>
        <end position="330"/>
    </location>
</feature>
<dbReference type="STRING" id="1548547.BA177_04480"/>
<dbReference type="CDD" id="cd17328">
    <property type="entry name" value="MFS_spinster_like"/>
    <property type="match status" value="1"/>
</dbReference>
<evidence type="ECO:0000256" key="3">
    <source>
        <dbReference type="ARBA" id="ARBA00022692"/>
    </source>
</evidence>
<keyword evidence="5 6" id="KW-0472">Membrane</keyword>
<reference evidence="8 9" key="1">
    <citation type="submission" date="2016-06" db="EMBL/GenBank/DDBJ databases">
        <title>Complete genome sequence of a deep-branching marine Gamma Proteobacterium Woeseia oceani type strain XK5.</title>
        <authorList>
            <person name="Mu D."/>
            <person name="Du Z."/>
        </authorList>
    </citation>
    <scope>NUCLEOTIDE SEQUENCE [LARGE SCALE GENOMIC DNA]</scope>
    <source>
        <strain evidence="8 9">XK5</strain>
    </source>
</reference>
<gene>
    <name evidence="8" type="ORF">BA177_04480</name>
</gene>
<dbReference type="GO" id="GO:0016020">
    <property type="term" value="C:membrane"/>
    <property type="evidence" value="ECO:0007669"/>
    <property type="project" value="UniProtKB-SubCell"/>
</dbReference>
<protein>
    <recommendedName>
        <fullName evidence="7">Major facilitator superfamily (MFS) profile domain-containing protein</fullName>
    </recommendedName>
</protein>
<dbReference type="PANTHER" id="PTHR23505:SF79">
    <property type="entry name" value="PROTEIN SPINSTER"/>
    <property type="match status" value="1"/>
</dbReference>
<feature type="transmembrane region" description="Helical" evidence="6">
    <location>
        <begin position="154"/>
        <end position="176"/>
    </location>
</feature>
<keyword evidence="9" id="KW-1185">Reference proteome</keyword>
<organism evidence="8 9">
    <name type="scientific">Woeseia oceani</name>
    <dbReference type="NCBI Taxonomy" id="1548547"/>
    <lineage>
        <taxon>Bacteria</taxon>
        <taxon>Pseudomonadati</taxon>
        <taxon>Pseudomonadota</taxon>
        <taxon>Gammaproteobacteria</taxon>
        <taxon>Woeseiales</taxon>
        <taxon>Woeseiaceae</taxon>
        <taxon>Woeseia</taxon>
    </lineage>
</organism>
<dbReference type="EMBL" id="CP016268">
    <property type="protein sequence ID" value="ANO50570.1"/>
    <property type="molecule type" value="Genomic_DNA"/>
</dbReference>
<dbReference type="InterPro" id="IPR044770">
    <property type="entry name" value="MFS_spinster-like"/>
</dbReference>
<feature type="transmembrane region" description="Helical" evidence="6">
    <location>
        <begin position="37"/>
        <end position="60"/>
    </location>
</feature>
<evidence type="ECO:0000256" key="4">
    <source>
        <dbReference type="ARBA" id="ARBA00022989"/>
    </source>
</evidence>
<evidence type="ECO:0000256" key="5">
    <source>
        <dbReference type="ARBA" id="ARBA00023136"/>
    </source>
</evidence>
<feature type="transmembrane region" description="Helical" evidence="6">
    <location>
        <begin position="377"/>
        <end position="397"/>
    </location>
</feature>